<comment type="caution">
    <text evidence="2">The sequence shown here is derived from an EMBL/GenBank/DDBJ whole genome shotgun (WGS) entry which is preliminary data.</text>
</comment>
<protein>
    <submittedName>
        <fullName evidence="2">Uncharacterized protein</fullName>
    </submittedName>
</protein>
<organism evidence="2 3">
    <name type="scientific">Gossypium australe</name>
    <dbReference type="NCBI Taxonomy" id="47621"/>
    <lineage>
        <taxon>Eukaryota</taxon>
        <taxon>Viridiplantae</taxon>
        <taxon>Streptophyta</taxon>
        <taxon>Embryophyta</taxon>
        <taxon>Tracheophyta</taxon>
        <taxon>Spermatophyta</taxon>
        <taxon>Magnoliopsida</taxon>
        <taxon>eudicotyledons</taxon>
        <taxon>Gunneridae</taxon>
        <taxon>Pentapetalae</taxon>
        <taxon>rosids</taxon>
        <taxon>malvids</taxon>
        <taxon>Malvales</taxon>
        <taxon>Malvaceae</taxon>
        <taxon>Malvoideae</taxon>
        <taxon>Gossypium</taxon>
    </lineage>
</organism>
<feature type="region of interest" description="Disordered" evidence="1">
    <location>
        <begin position="1"/>
        <end position="26"/>
    </location>
</feature>
<evidence type="ECO:0000313" key="2">
    <source>
        <dbReference type="EMBL" id="KAA3465834.1"/>
    </source>
</evidence>
<dbReference type="EMBL" id="SMMG02000007">
    <property type="protein sequence ID" value="KAA3465834.1"/>
    <property type="molecule type" value="Genomic_DNA"/>
</dbReference>
<name>A0A5B6V9T0_9ROSI</name>
<proteinExistence type="predicted"/>
<keyword evidence="3" id="KW-1185">Reference proteome</keyword>
<accession>A0A5B6V9T0</accession>
<evidence type="ECO:0000313" key="3">
    <source>
        <dbReference type="Proteomes" id="UP000325315"/>
    </source>
</evidence>
<dbReference type="Proteomes" id="UP000325315">
    <property type="component" value="Unassembled WGS sequence"/>
</dbReference>
<feature type="compositionally biased region" description="Polar residues" evidence="1">
    <location>
        <begin position="1"/>
        <end position="12"/>
    </location>
</feature>
<evidence type="ECO:0000256" key="1">
    <source>
        <dbReference type="SAM" id="MobiDB-lite"/>
    </source>
</evidence>
<gene>
    <name evidence="2" type="ORF">EPI10_000972</name>
</gene>
<reference evidence="3" key="1">
    <citation type="journal article" date="2019" name="Plant Biotechnol. J.">
        <title>Genome sequencing of the Australian wild diploid species Gossypium australe highlights disease resistance and delayed gland morphogenesis.</title>
        <authorList>
            <person name="Cai Y."/>
            <person name="Cai X."/>
            <person name="Wang Q."/>
            <person name="Wang P."/>
            <person name="Zhang Y."/>
            <person name="Cai C."/>
            <person name="Xu Y."/>
            <person name="Wang K."/>
            <person name="Zhou Z."/>
            <person name="Wang C."/>
            <person name="Geng S."/>
            <person name="Li B."/>
            <person name="Dong Q."/>
            <person name="Hou Y."/>
            <person name="Wang H."/>
            <person name="Ai P."/>
            <person name="Liu Z."/>
            <person name="Yi F."/>
            <person name="Sun M."/>
            <person name="An G."/>
            <person name="Cheng J."/>
            <person name="Zhang Y."/>
            <person name="Shi Q."/>
            <person name="Xie Y."/>
            <person name="Shi X."/>
            <person name="Chang Y."/>
            <person name="Huang F."/>
            <person name="Chen Y."/>
            <person name="Hong S."/>
            <person name="Mi L."/>
            <person name="Sun Q."/>
            <person name="Zhang L."/>
            <person name="Zhou B."/>
            <person name="Peng R."/>
            <person name="Zhang X."/>
            <person name="Liu F."/>
        </authorList>
    </citation>
    <scope>NUCLEOTIDE SEQUENCE [LARGE SCALE GENOMIC DNA]</scope>
    <source>
        <strain evidence="3">cv. PA1801</strain>
    </source>
</reference>
<dbReference type="AlphaFoldDB" id="A0A5B6V9T0"/>
<sequence>MGQLANELQSRPQDALPSDTENPRSACKEHCKAITLRSERMLEPKFVEAEDKLVVPQNEEKDQLNVEIPFL</sequence>